<dbReference type="GO" id="GO:0043226">
    <property type="term" value="C:organelle"/>
    <property type="evidence" value="ECO:0007669"/>
    <property type="project" value="UniProtKB-ARBA"/>
</dbReference>
<dbReference type="EMBL" id="LSRX01000124">
    <property type="protein sequence ID" value="OLQ08123.1"/>
    <property type="molecule type" value="Genomic_DNA"/>
</dbReference>
<dbReference type="Pfam" id="PF01535">
    <property type="entry name" value="PPR"/>
    <property type="match status" value="1"/>
</dbReference>
<dbReference type="Pfam" id="PF13041">
    <property type="entry name" value="PPR_2"/>
    <property type="match status" value="1"/>
</dbReference>
<dbReference type="InterPro" id="IPR011990">
    <property type="entry name" value="TPR-like_helical_dom_sf"/>
</dbReference>
<organism evidence="7 8">
    <name type="scientific">Symbiodinium microadriaticum</name>
    <name type="common">Dinoflagellate</name>
    <name type="synonym">Zooxanthella microadriatica</name>
    <dbReference type="NCBI Taxonomy" id="2951"/>
    <lineage>
        <taxon>Eukaryota</taxon>
        <taxon>Sar</taxon>
        <taxon>Alveolata</taxon>
        <taxon>Dinophyceae</taxon>
        <taxon>Suessiales</taxon>
        <taxon>Symbiodiniaceae</taxon>
        <taxon>Symbiodinium</taxon>
    </lineage>
</organism>
<dbReference type="Pfam" id="PF13812">
    <property type="entry name" value="PPR_3"/>
    <property type="match status" value="1"/>
</dbReference>
<evidence type="ECO:0000313" key="8">
    <source>
        <dbReference type="Proteomes" id="UP000186817"/>
    </source>
</evidence>
<evidence type="ECO:0000256" key="2">
    <source>
        <dbReference type="ARBA" id="ARBA00022737"/>
    </source>
</evidence>
<dbReference type="FunFam" id="1.10.238.10:FF:000178">
    <property type="entry name" value="Calmodulin-2 A"/>
    <property type="match status" value="1"/>
</dbReference>
<dbReference type="OMA" id="DEQRWIC"/>
<feature type="domain" description="EF-hand" evidence="6">
    <location>
        <begin position="82"/>
        <end position="117"/>
    </location>
</feature>
<dbReference type="Pfam" id="PF13499">
    <property type="entry name" value="EF-hand_7"/>
    <property type="match status" value="1"/>
</dbReference>
<reference evidence="7 8" key="1">
    <citation type="submission" date="2016-02" db="EMBL/GenBank/DDBJ databases">
        <title>Genome analysis of coral dinoflagellate symbionts highlights evolutionary adaptations to a symbiotic lifestyle.</title>
        <authorList>
            <person name="Aranda M."/>
            <person name="Li Y."/>
            <person name="Liew Y.J."/>
            <person name="Baumgarten S."/>
            <person name="Simakov O."/>
            <person name="Wilson M."/>
            <person name="Piel J."/>
            <person name="Ashoor H."/>
            <person name="Bougouffa S."/>
            <person name="Bajic V.B."/>
            <person name="Ryu T."/>
            <person name="Ravasi T."/>
            <person name="Bayer T."/>
            <person name="Micklem G."/>
            <person name="Kim H."/>
            <person name="Bhak J."/>
            <person name="Lajeunesse T.C."/>
            <person name="Voolstra C.R."/>
        </authorList>
    </citation>
    <scope>NUCLEOTIDE SEQUENCE [LARGE SCALE GENOMIC DNA]</scope>
    <source>
        <strain evidence="7 8">CCMP2467</strain>
    </source>
</reference>
<keyword evidence="3" id="KW-0106">Calcium</keyword>
<dbReference type="PANTHER" id="PTHR47938:SF35">
    <property type="entry name" value="PENTATRICOPEPTIDE REPEAT-CONTAINING PROTEIN 4, MITOCHONDRIAL-RELATED"/>
    <property type="match status" value="1"/>
</dbReference>
<comment type="caution">
    <text evidence="7">The sequence shown here is derived from an EMBL/GenBank/DDBJ whole genome shotgun (WGS) entry which is preliminary data.</text>
</comment>
<dbReference type="CDD" id="cd00051">
    <property type="entry name" value="EFh"/>
    <property type="match status" value="2"/>
</dbReference>
<keyword evidence="8" id="KW-1185">Reference proteome</keyword>
<name>A0A1Q9EKZ4_SYMMI</name>
<keyword evidence="2" id="KW-0677">Repeat</keyword>
<proteinExistence type="inferred from homology"/>
<dbReference type="SMART" id="SM00054">
    <property type="entry name" value="EFh"/>
    <property type="match status" value="3"/>
</dbReference>
<feature type="repeat" description="PPR" evidence="4">
    <location>
        <begin position="326"/>
        <end position="360"/>
    </location>
</feature>
<dbReference type="GO" id="GO:0005509">
    <property type="term" value="F:calcium ion binding"/>
    <property type="evidence" value="ECO:0007669"/>
    <property type="project" value="InterPro"/>
</dbReference>
<evidence type="ECO:0000259" key="6">
    <source>
        <dbReference type="PROSITE" id="PS50222"/>
    </source>
</evidence>
<dbReference type="PROSITE" id="PS51375">
    <property type="entry name" value="PPR"/>
    <property type="match status" value="2"/>
</dbReference>
<dbReference type="NCBIfam" id="TIGR00756">
    <property type="entry name" value="PPR"/>
    <property type="match status" value="1"/>
</dbReference>
<evidence type="ECO:0000313" key="7">
    <source>
        <dbReference type="EMBL" id="OLQ08123.1"/>
    </source>
</evidence>
<dbReference type="PROSITE" id="PS50222">
    <property type="entry name" value="EF_HAND_2"/>
    <property type="match status" value="3"/>
</dbReference>
<gene>
    <name evidence="7" type="ORF">AK812_SmicGene8382</name>
</gene>
<feature type="compositionally biased region" description="Acidic residues" evidence="5">
    <location>
        <begin position="946"/>
        <end position="978"/>
    </location>
</feature>
<dbReference type="PROSITE" id="PS00018">
    <property type="entry name" value="EF_HAND_1"/>
    <property type="match status" value="2"/>
</dbReference>
<evidence type="ECO:0000256" key="4">
    <source>
        <dbReference type="PROSITE-ProRule" id="PRU00708"/>
    </source>
</evidence>
<feature type="region of interest" description="Disordered" evidence="5">
    <location>
        <begin position="927"/>
        <end position="1019"/>
    </location>
</feature>
<dbReference type="OrthoDB" id="185373at2759"/>
<evidence type="ECO:0000256" key="3">
    <source>
        <dbReference type="ARBA" id="ARBA00022837"/>
    </source>
</evidence>
<dbReference type="Gene3D" id="1.25.40.10">
    <property type="entry name" value="Tetratricopeptide repeat domain"/>
    <property type="match status" value="6"/>
</dbReference>
<dbReference type="InterPro" id="IPR002885">
    <property type="entry name" value="PPR_rpt"/>
</dbReference>
<feature type="domain" description="EF-hand" evidence="6">
    <location>
        <begin position="48"/>
        <end position="80"/>
    </location>
</feature>
<evidence type="ECO:0000256" key="1">
    <source>
        <dbReference type="ARBA" id="ARBA00005253"/>
    </source>
</evidence>
<accession>A0A1Q9EKZ4</accession>
<comment type="similarity">
    <text evidence="1">Belongs to the centrin family.</text>
</comment>
<dbReference type="InterPro" id="IPR011992">
    <property type="entry name" value="EF-hand-dom_pair"/>
</dbReference>
<feature type="domain" description="EF-hand" evidence="6">
    <location>
        <begin position="11"/>
        <end position="46"/>
    </location>
</feature>
<protein>
    <submittedName>
        <fullName evidence="7">Pentatricopeptide repeat-containing protein</fullName>
    </submittedName>
</protein>
<dbReference type="AlphaFoldDB" id="A0A1Q9EKZ4"/>
<evidence type="ECO:0000256" key="5">
    <source>
        <dbReference type="SAM" id="MobiDB-lite"/>
    </source>
</evidence>
<dbReference type="PANTHER" id="PTHR47938">
    <property type="entry name" value="RESPIRATORY COMPLEX I CHAPERONE (CIA84), PUTATIVE (AFU_ORTHOLOGUE AFUA_2G06020)-RELATED"/>
    <property type="match status" value="1"/>
</dbReference>
<dbReference type="SUPFAM" id="SSF47473">
    <property type="entry name" value="EF-hand"/>
    <property type="match status" value="1"/>
</dbReference>
<sequence>MLAVAFHMDAEDLHQLRELFRGLDLNGDGLLTTQEFSTGVRSLGVDAELLDEMIRCLDADHSGVIDYTEFLAATLEKPMYIDNHAVMLRAFRSFDQDDSGGLTAQEVAETIDLEESLEEVERIFEEVDVNRDGPDMAPLAGEALSRRHSCIGLSVLGVWLAWWLAEPGGPAGNAALAFSPVYSAKVLKAMQKVRAPRKGRIPRKRTLDGKPGRTMTASKAGRKAFLMKRLGDPKIKVSELQQVAKELLGMITDHRDFSIAIGVLSRRRQHDLMFKMIDDMDERLGPNVVTYSVAIKGLSGSGHWALGTQLLKQLDDRAKGGPDSPNVITYNTVITALARAKQWEGALGVLEELTSRQLNPTESTYSAAMTACRGAQQWRTALGLNEDMLNSGLRGNLLTWTCLIQAMESAEPVLAVRSYGRMKRAGFQADEQVYDAVLRACAAGGLWKRAIFIINSMIQAGLTPSASAYSSAIAACSSGEGRRSIDLFAEMLSKDLSPTPAAYVGVMTAYEKEGDFEMVLKTFEDMKAQPGCRLTYAAFAAAMRAHASLQQPEDSDTQRRGAARKQLTLFDQMSARHRTQPDAECHSLAAQAHATCYEAMKGVRVLEQAIKNELTPSGVACQNVLDGLENSRDGEASEDQYKMLYEAGIRGYLPDGEQSARLLKQMTEAGYSACQDIYERIVRESNSPEVATATYEDLKVLQMEAAPETEVAAMSAFVDQATWARALEIFEDLRVKGSLAPKGRSLDLLDAAGLAALRACAAGGKCQEALNVIEQLRFRGLVLSPALYEAAIAAAIGGFQLETAKDLLFKMKGAGYEPSPAVLKSCQLESYVEQVQEAERQGVLPEEAMLEKAIREAKEVGDLEMARDLTLQLRIAKTGVDEQRWICNGSPTSTSVMDYGEFYNMLKTEKVRTADAFGSHDAEGSMLEAQESAAGKAVSFGAEGEAASEESDQWDQEESEEEHEEEDSAEGGDEEGSDASEASSKGSPDGGDESAAGLEGQSPRAESPAGSAGSKEAET</sequence>
<dbReference type="InterPro" id="IPR018247">
    <property type="entry name" value="EF_Hand_1_Ca_BS"/>
</dbReference>
<dbReference type="GO" id="GO:0003729">
    <property type="term" value="F:mRNA binding"/>
    <property type="evidence" value="ECO:0007669"/>
    <property type="project" value="TreeGrafter"/>
</dbReference>
<feature type="repeat" description="PPR" evidence="4">
    <location>
        <begin position="430"/>
        <end position="464"/>
    </location>
</feature>
<dbReference type="Proteomes" id="UP000186817">
    <property type="component" value="Unassembled WGS sequence"/>
</dbReference>
<dbReference type="InterPro" id="IPR002048">
    <property type="entry name" value="EF_hand_dom"/>
</dbReference>
<dbReference type="Gene3D" id="1.10.238.10">
    <property type="entry name" value="EF-hand"/>
    <property type="match status" value="1"/>
</dbReference>